<dbReference type="OrthoDB" id="6512771at2759"/>
<organism evidence="2 3">
    <name type="scientific">Reticulomyxa filosa</name>
    <dbReference type="NCBI Taxonomy" id="46433"/>
    <lineage>
        <taxon>Eukaryota</taxon>
        <taxon>Sar</taxon>
        <taxon>Rhizaria</taxon>
        <taxon>Retaria</taxon>
        <taxon>Foraminifera</taxon>
        <taxon>Monothalamids</taxon>
        <taxon>Reticulomyxidae</taxon>
        <taxon>Reticulomyxa</taxon>
    </lineage>
</organism>
<feature type="compositionally biased region" description="Basic residues" evidence="1">
    <location>
        <begin position="78"/>
        <end position="89"/>
    </location>
</feature>
<dbReference type="GO" id="GO:0005634">
    <property type="term" value="C:nucleus"/>
    <property type="evidence" value="ECO:0007669"/>
    <property type="project" value="TreeGrafter"/>
</dbReference>
<dbReference type="AlphaFoldDB" id="X6LZV2"/>
<gene>
    <name evidence="2" type="ORF">RFI_31125</name>
</gene>
<sequence length="357" mass="41410">MSAASKKEGKDTSAHPNKNNAQAFAHREEEKSMHEAPITKTNQNSQNGASYNQHKKWKDILKKPEPRERQFYRQDKRQWHHSRKAHGYRPKNNVANGKWVIKKREQEEAAKDMEEKDDKRSTEQESDNNVMTSSHWNISQRDSNDSNMPTQRTCTDQIKKKRTNLSKRAKEMIDQLFSQIYECMICQSPISQTAKIWSCIKCCAIFHLSCIEFCILAQFFSPPFFFFFFCLCLDRWAHANELKQAEVDNRLPRKGSEITRLKCPGCNYENDDYSVGEYRCYCKKSNEMSLQGDNKHYYSNGIPHSCGELCEKRSRGRKEKRTKSGNDDGSNDNTCPHPCLAICHPGPCKPCPLPAKF</sequence>
<evidence type="ECO:0000313" key="2">
    <source>
        <dbReference type="EMBL" id="ETO06270.1"/>
    </source>
</evidence>
<dbReference type="Proteomes" id="UP000023152">
    <property type="component" value="Unassembled WGS sequence"/>
</dbReference>
<feature type="compositionally biased region" description="Polar residues" evidence="1">
    <location>
        <begin position="127"/>
        <end position="154"/>
    </location>
</feature>
<dbReference type="GO" id="GO:0000981">
    <property type="term" value="F:DNA-binding transcription factor activity, RNA polymerase II-specific"/>
    <property type="evidence" value="ECO:0007669"/>
    <property type="project" value="TreeGrafter"/>
</dbReference>
<feature type="compositionally biased region" description="Polar residues" evidence="1">
    <location>
        <begin position="39"/>
        <end position="52"/>
    </location>
</feature>
<feature type="region of interest" description="Disordered" evidence="1">
    <location>
        <begin position="1"/>
        <end position="154"/>
    </location>
</feature>
<feature type="compositionally biased region" description="Basic and acidic residues" evidence="1">
    <location>
        <begin position="102"/>
        <end position="123"/>
    </location>
</feature>
<protein>
    <submittedName>
        <fullName evidence="2">Uncharacterized protein</fullName>
    </submittedName>
</protein>
<dbReference type="InterPro" id="IPR034078">
    <property type="entry name" value="NFX1_fam"/>
</dbReference>
<proteinExistence type="predicted"/>
<feature type="compositionally biased region" description="Basic and acidic residues" evidence="1">
    <location>
        <begin position="25"/>
        <end position="34"/>
    </location>
</feature>
<dbReference type="PANTHER" id="PTHR12360">
    <property type="entry name" value="NUCLEAR TRANSCRIPTION FACTOR, X-BOX BINDING 1 NFX1"/>
    <property type="match status" value="1"/>
</dbReference>
<evidence type="ECO:0000256" key="1">
    <source>
        <dbReference type="SAM" id="MobiDB-lite"/>
    </source>
</evidence>
<feature type="non-terminal residue" evidence="2">
    <location>
        <position position="357"/>
    </location>
</feature>
<accession>X6LZV2</accession>
<name>X6LZV2_RETFI</name>
<evidence type="ECO:0000313" key="3">
    <source>
        <dbReference type="Proteomes" id="UP000023152"/>
    </source>
</evidence>
<reference evidence="2 3" key="1">
    <citation type="journal article" date="2013" name="Curr. Biol.">
        <title>The Genome of the Foraminiferan Reticulomyxa filosa.</title>
        <authorList>
            <person name="Glockner G."/>
            <person name="Hulsmann N."/>
            <person name="Schleicher M."/>
            <person name="Noegel A.A."/>
            <person name="Eichinger L."/>
            <person name="Gallinger C."/>
            <person name="Pawlowski J."/>
            <person name="Sierra R."/>
            <person name="Euteneuer U."/>
            <person name="Pillet L."/>
            <person name="Moustafa A."/>
            <person name="Platzer M."/>
            <person name="Groth M."/>
            <person name="Szafranski K."/>
            <person name="Schliwa M."/>
        </authorList>
    </citation>
    <scope>NUCLEOTIDE SEQUENCE [LARGE SCALE GENOMIC DNA]</scope>
</reference>
<dbReference type="GO" id="GO:0000977">
    <property type="term" value="F:RNA polymerase II transcription regulatory region sequence-specific DNA binding"/>
    <property type="evidence" value="ECO:0007669"/>
    <property type="project" value="TreeGrafter"/>
</dbReference>
<keyword evidence="3" id="KW-1185">Reference proteome</keyword>
<feature type="compositionally biased region" description="Basic and acidic residues" evidence="1">
    <location>
        <begin position="1"/>
        <end position="13"/>
    </location>
</feature>
<feature type="compositionally biased region" description="Basic and acidic residues" evidence="1">
    <location>
        <begin position="58"/>
        <end position="77"/>
    </location>
</feature>
<dbReference type="PANTHER" id="PTHR12360:SF12">
    <property type="entry name" value="TRANSCRIPTIONAL REPRESSOR NF-X1"/>
    <property type="match status" value="1"/>
</dbReference>
<comment type="caution">
    <text evidence="2">The sequence shown here is derived from an EMBL/GenBank/DDBJ whole genome shotgun (WGS) entry which is preliminary data.</text>
</comment>
<dbReference type="EMBL" id="ASPP01027295">
    <property type="protein sequence ID" value="ETO06270.1"/>
    <property type="molecule type" value="Genomic_DNA"/>
</dbReference>